<keyword evidence="7" id="KW-1185">Reference proteome</keyword>
<dbReference type="Proteomes" id="UP000770717">
    <property type="component" value="Unassembled WGS sequence"/>
</dbReference>
<evidence type="ECO:0000256" key="2">
    <source>
        <dbReference type="ARBA" id="ARBA00022553"/>
    </source>
</evidence>
<dbReference type="AlphaFoldDB" id="A0A8J6FBJ5"/>
<evidence type="ECO:0000313" key="6">
    <source>
        <dbReference type="EMBL" id="KAG9484513.1"/>
    </source>
</evidence>
<dbReference type="SUPFAM" id="SSF46966">
    <property type="entry name" value="Spectrin repeat"/>
    <property type="match status" value="1"/>
</dbReference>
<comment type="subcellular location">
    <subcellularLocation>
        <location evidence="1">Endomembrane system</location>
    </subcellularLocation>
</comment>
<sequence length="535" mass="60121">MRSSKKRGRFYRLRKMDSCREKFFSTNALNHSDLYGPDQKHSGAKPARTMSDDSDDLHRDSPRLQAILDSSCSTCDISVLHSKNRSHPQACRSLKPNFNNMSSQKHLKKSQAYAEQYWACAIPDSPPPCPDRTSPHWDPNKEYQDLLDYTYPLNPRYFITKDDEEEDEVDAFLHDSGVDLDSYNASCDSKVDSFTSTYREDHKAKASSYLHANHQNLPFTFSTPLLSGYHSLQNPPGSSNVTWCGDFSPYASRSDLAKVCTSSLSSKKYDALDKFSKDESSGDRSHGSARFLPSTSVLPLHKDLDIDEEYLSLPPTLKELETLATHLKDLSLIVGDKDQGTGAKTKSRVFSDDQRYIDDVFNHDASKIDRFSSLRDMLDGRTSSEVVDISGCASVKGNNSLVQRIQTFCQHLDKLIEWLYSVVDVTGKWTAPKPNVESVQLALSLYLKLKKDVAEQQVLANTVMKDGESLVRCLALNSSVLKDTLSLISKQSGELERHTERLYASVLEAMDTITEESLAKNGNRKQQVSLEMESS</sequence>
<gene>
    <name evidence="6" type="ORF">GDO78_010083</name>
</gene>
<feature type="region of interest" description="Disordered" evidence="5">
    <location>
        <begin position="34"/>
        <end position="59"/>
    </location>
</feature>
<keyword evidence="4" id="KW-0472">Membrane</keyword>
<evidence type="ECO:0000256" key="4">
    <source>
        <dbReference type="ARBA" id="ARBA00023136"/>
    </source>
</evidence>
<evidence type="ECO:0000256" key="3">
    <source>
        <dbReference type="ARBA" id="ARBA00022737"/>
    </source>
</evidence>
<name>A0A8J6FBJ5_ELECQ</name>
<evidence type="ECO:0000256" key="1">
    <source>
        <dbReference type="ARBA" id="ARBA00004308"/>
    </source>
</evidence>
<organism evidence="6 7">
    <name type="scientific">Eleutherodactylus coqui</name>
    <name type="common">Puerto Rican coqui</name>
    <dbReference type="NCBI Taxonomy" id="57060"/>
    <lineage>
        <taxon>Eukaryota</taxon>
        <taxon>Metazoa</taxon>
        <taxon>Chordata</taxon>
        <taxon>Craniata</taxon>
        <taxon>Vertebrata</taxon>
        <taxon>Euteleostomi</taxon>
        <taxon>Amphibia</taxon>
        <taxon>Batrachia</taxon>
        <taxon>Anura</taxon>
        <taxon>Neobatrachia</taxon>
        <taxon>Hyloidea</taxon>
        <taxon>Eleutherodactylidae</taxon>
        <taxon>Eleutherodactylinae</taxon>
        <taxon>Eleutherodactylus</taxon>
        <taxon>Eleutherodactylus</taxon>
    </lineage>
</organism>
<keyword evidence="3" id="KW-0677">Repeat</keyword>
<proteinExistence type="predicted"/>
<protein>
    <recommendedName>
        <fullName evidence="8">Centrosomal protein of 68 kDa</fullName>
    </recommendedName>
</protein>
<dbReference type="EMBL" id="WNTK01000005">
    <property type="protein sequence ID" value="KAG9484513.1"/>
    <property type="molecule type" value="Genomic_DNA"/>
</dbReference>
<dbReference type="PANTHER" id="PTHR14514:SF2">
    <property type="entry name" value="A-KINASE ANCHOR PROTEIN 6"/>
    <property type="match status" value="1"/>
</dbReference>
<evidence type="ECO:0000313" key="7">
    <source>
        <dbReference type="Proteomes" id="UP000770717"/>
    </source>
</evidence>
<comment type="caution">
    <text evidence="6">The sequence shown here is derived from an EMBL/GenBank/DDBJ whole genome shotgun (WGS) entry which is preliminary data.</text>
</comment>
<evidence type="ECO:0000256" key="5">
    <source>
        <dbReference type="SAM" id="MobiDB-lite"/>
    </source>
</evidence>
<dbReference type="OrthoDB" id="9448174at2759"/>
<dbReference type="PANTHER" id="PTHR14514">
    <property type="entry name" value="PKA ANCHORING PROTEIN"/>
    <property type="match status" value="1"/>
</dbReference>
<keyword evidence="2" id="KW-0597">Phosphoprotein</keyword>
<evidence type="ECO:0008006" key="8">
    <source>
        <dbReference type="Google" id="ProtNLM"/>
    </source>
</evidence>
<reference evidence="6" key="1">
    <citation type="thesis" date="2020" institute="ProQuest LLC" country="789 East Eisenhower Parkway, Ann Arbor, MI, USA">
        <title>Comparative Genomics and Chromosome Evolution.</title>
        <authorList>
            <person name="Mudd A.B."/>
        </authorList>
    </citation>
    <scope>NUCLEOTIDE SEQUENCE</scope>
    <source>
        <strain evidence="6">HN-11 Male</strain>
        <tissue evidence="6">Kidney and liver</tissue>
    </source>
</reference>
<accession>A0A8J6FBJ5</accession>